<evidence type="ECO:0000313" key="7">
    <source>
        <dbReference type="Proteomes" id="UP000693981"/>
    </source>
</evidence>
<sequence length="170" mass="19215">MRVNRFLFAVATICLASFDAFTAVGATDLAAQSKLASVNSVDGVHGHGNRFLRSTKPEDEDDGLEIDYEEDSEEEERSIHDLIRKIPYSTLDDVAGDLVKVLGAAKHLNTDNNELFKAIAARKWTPQDMKEKLNIAAKRMSMTKDQLKYDADYLLYRHYKAFWNARKAEA</sequence>
<dbReference type="Pfam" id="PF16810">
    <property type="entry name" value="RXLR"/>
    <property type="match status" value="1"/>
</dbReference>
<evidence type="ECO:0000256" key="3">
    <source>
        <dbReference type="ARBA" id="ARBA00022525"/>
    </source>
</evidence>
<comment type="function">
    <text evidence="5">Effector that suppresses plant defense responses during pathogen infection.</text>
</comment>
<dbReference type="GO" id="GO:0005576">
    <property type="term" value="C:extracellular region"/>
    <property type="evidence" value="ECO:0007669"/>
    <property type="project" value="UniProtKB-SubCell"/>
</dbReference>
<keyword evidence="3 5" id="KW-0964">Secreted</keyword>
<dbReference type="AlphaFoldDB" id="A0A8T1W5K8"/>
<accession>A0A8T1W5K8</accession>
<protein>
    <recommendedName>
        <fullName evidence="5">RxLR effector protein</fullName>
    </recommendedName>
</protein>
<keyword evidence="4 5" id="KW-0732">Signal</keyword>
<reference evidence="6" key="1">
    <citation type="submission" date="2021-02" db="EMBL/GenBank/DDBJ databases">
        <authorList>
            <person name="Palmer J.M."/>
        </authorList>
    </citation>
    <scope>NUCLEOTIDE SEQUENCE</scope>
    <source>
        <strain evidence="6">SCRP23</strain>
    </source>
</reference>
<evidence type="ECO:0000313" key="6">
    <source>
        <dbReference type="EMBL" id="KAG7388591.1"/>
    </source>
</evidence>
<proteinExistence type="inferred from homology"/>
<evidence type="ECO:0000256" key="1">
    <source>
        <dbReference type="ARBA" id="ARBA00004613"/>
    </source>
</evidence>
<gene>
    <name evidence="6" type="ORF">PHYBOEH_007789</name>
</gene>
<comment type="domain">
    <text evidence="5">The RxLR-dEER motif acts to carry the protein into the host cell cytoplasm through binding to cell surface phosphatidylinositol-3-phosphate.</text>
</comment>
<feature type="signal peptide" evidence="5">
    <location>
        <begin position="1"/>
        <end position="26"/>
    </location>
</feature>
<keyword evidence="7" id="KW-1185">Reference proteome</keyword>
<evidence type="ECO:0000256" key="5">
    <source>
        <dbReference type="RuleBase" id="RU367124"/>
    </source>
</evidence>
<dbReference type="Proteomes" id="UP000693981">
    <property type="component" value="Unassembled WGS sequence"/>
</dbReference>
<dbReference type="InterPro" id="IPR031825">
    <property type="entry name" value="RXLR"/>
</dbReference>
<name>A0A8T1W5K8_9STRA</name>
<comment type="caution">
    <text evidence="6">The sequence shown here is derived from an EMBL/GenBank/DDBJ whole genome shotgun (WGS) entry which is preliminary data.</text>
</comment>
<comment type="similarity">
    <text evidence="2 5">Belongs to the RxLR effector family.</text>
</comment>
<evidence type="ECO:0000256" key="4">
    <source>
        <dbReference type="ARBA" id="ARBA00022729"/>
    </source>
</evidence>
<feature type="chain" id="PRO_5035960616" description="RxLR effector protein" evidence="5">
    <location>
        <begin position="27"/>
        <end position="170"/>
    </location>
</feature>
<dbReference type="EMBL" id="JAGDFL010000436">
    <property type="protein sequence ID" value="KAG7388591.1"/>
    <property type="molecule type" value="Genomic_DNA"/>
</dbReference>
<comment type="subcellular location">
    <subcellularLocation>
        <location evidence="1 5">Secreted</location>
    </subcellularLocation>
</comment>
<organism evidence="6 7">
    <name type="scientific">Phytophthora boehmeriae</name>
    <dbReference type="NCBI Taxonomy" id="109152"/>
    <lineage>
        <taxon>Eukaryota</taxon>
        <taxon>Sar</taxon>
        <taxon>Stramenopiles</taxon>
        <taxon>Oomycota</taxon>
        <taxon>Peronosporomycetes</taxon>
        <taxon>Peronosporales</taxon>
        <taxon>Peronosporaceae</taxon>
        <taxon>Phytophthora</taxon>
    </lineage>
</organism>
<evidence type="ECO:0000256" key="2">
    <source>
        <dbReference type="ARBA" id="ARBA00010400"/>
    </source>
</evidence>